<dbReference type="InterPro" id="IPR011014">
    <property type="entry name" value="MscS_channel_TM-2"/>
</dbReference>
<protein>
    <submittedName>
        <fullName evidence="10">Small conductance mechanosensitive channel</fullName>
    </submittedName>
</protein>
<dbReference type="InterPro" id="IPR006685">
    <property type="entry name" value="MscS_channel_2nd"/>
</dbReference>
<dbReference type="SUPFAM" id="SSF50182">
    <property type="entry name" value="Sm-like ribonucleoproteins"/>
    <property type="match status" value="1"/>
</dbReference>
<evidence type="ECO:0000259" key="9">
    <source>
        <dbReference type="Pfam" id="PF21082"/>
    </source>
</evidence>
<dbReference type="Pfam" id="PF05552">
    <property type="entry name" value="MS_channel_1st_1"/>
    <property type="match status" value="1"/>
</dbReference>
<feature type="domain" description="Mechanosensitive ion channel MscS" evidence="8">
    <location>
        <begin position="122"/>
        <end position="188"/>
    </location>
</feature>
<dbReference type="Gene3D" id="2.30.30.60">
    <property type="match status" value="1"/>
</dbReference>
<dbReference type="InterPro" id="IPR006686">
    <property type="entry name" value="MscS_channel_CS"/>
</dbReference>
<dbReference type="PANTHER" id="PTHR30221">
    <property type="entry name" value="SMALL-CONDUCTANCE MECHANOSENSITIVE CHANNEL"/>
    <property type="match status" value="1"/>
</dbReference>
<dbReference type="AlphaFoldDB" id="A0A4R3MMX9"/>
<keyword evidence="6 7" id="KW-0472">Membrane</keyword>
<comment type="subcellular location">
    <subcellularLocation>
        <location evidence="1">Cell membrane</location>
        <topology evidence="1">Multi-pass membrane protein</topology>
    </subcellularLocation>
</comment>
<accession>A0A4R3MMX9</accession>
<feature type="transmembrane region" description="Helical" evidence="7">
    <location>
        <begin position="107"/>
        <end position="135"/>
    </location>
</feature>
<dbReference type="GO" id="GO:0008381">
    <property type="term" value="F:mechanosensitive monoatomic ion channel activity"/>
    <property type="evidence" value="ECO:0007669"/>
    <property type="project" value="InterPro"/>
</dbReference>
<evidence type="ECO:0000256" key="3">
    <source>
        <dbReference type="ARBA" id="ARBA00022475"/>
    </source>
</evidence>
<proteinExistence type="inferred from homology"/>
<dbReference type="Pfam" id="PF21082">
    <property type="entry name" value="MS_channel_3rd"/>
    <property type="match status" value="1"/>
</dbReference>
<gene>
    <name evidence="10" type="ORF">EDC18_102361</name>
</gene>
<dbReference type="PANTHER" id="PTHR30221:SF1">
    <property type="entry name" value="SMALL-CONDUCTANCE MECHANOSENSITIVE CHANNEL"/>
    <property type="match status" value="1"/>
</dbReference>
<sequence length="290" mass="32221">MLTSFFETIGMANEGTSQLNFNIIRENLMSYLIGFSVRLLIAVLALIIGLRIIKYVVKILKALLEKSQVDGSVSSFLLSLASILMKIVLFLFVLTIFGFAITSFLTILGAAGLAVGLALQGSLSNFAGGVLILILKPFQVGDFIEGGGNSGTVESIDIFYTTLKMPDNKVVVIPNGTLSNNSIINYSKKETRRLDLTFGVGYKDDIFKVKEILTTLVNDHELILDDPEPMVRVSELNSSSVDFLVRVWCKSSDFWPLRFELIELVKLKFDEEKVNIPYPQMDVHLIQPKN</sequence>
<keyword evidence="4 7" id="KW-0812">Transmembrane</keyword>
<organism evidence="10 11">
    <name type="scientific">Natranaerovirga pectinivora</name>
    <dbReference type="NCBI Taxonomy" id="682400"/>
    <lineage>
        <taxon>Bacteria</taxon>
        <taxon>Bacillati</taxon>
        <taxon>Bacillota</taxon>
        <taxon>Clostridia</taxon>
        <taxon>Lachnospirales</taxon>
        <taxon>Natranaerovirgaceae</taxon>
        <taxon>Natranaerovirga</taxon>
    </lineage>
</organism>
<reference evidence="10 11" key="1">
    <citation type="submission" date="2019-03" db="EMBL/GenBank/DDBJ databases">
        <title>Genomic Encyclopedia of Type Strains, Phase IV (KMG-IV): sequencing the most valuable type-strain genomes for metagenomic binning, comparative biology and taxonomic classification.</title>
        <authorList>
            <person name="Goeker M."/>
        </authorList>
    </citation>
    <scope>NUCLEOTIDE SEQUENCE [LARGE SCALE GENOMIC DNA]</scope>
    <source>
        <strain evidence="10 11">DSM 24629</strain>
    </source>
</reference>
<evidence type="ECO:0000256" key="2">
    <source>
        <dbReference type="ARBA" id="ARBA00008017"/>
    </source>
</evidence>
<feature type="transmembrane region" description="Helical" evidence="7">
    <location>
        <begin position="28"/>
        <end position="53"/>
    </location>
</feature>
<dbReference type="Gene3D" id="3.30.70.100">
    <property type="match status" value="1"/>
</dbReference>
<feature type="transmembrane region" description="Helical" evidence="7">
    <location>
        <begin position="74"/>
        <end position="101"/>
    </location>
</feature>
<dbReference type="PROSITE" id="PS01246">
    <property type="entry name" value="UPF0003"/>
    <property type="match status" value="1"/>
</dbReference>
<evidence type="ECO:0000256" key="6">
    <source>
        <dbReference type="ARBA" id="ARBA00023136"/>
    </source>
</evidence>
<evidence type="ECO:0000256" key="5">
    <source>
        <dbReference type="ARBA" id="ARBA00022989"/>
    </source>
</evidence>
<name>A0A4R3MMX9_9FIRM</name>
<feature type="domain" description="Mechanosensitive ion channel MscS C-terminal" evidence="9">
    <location>
        <begin position="195"/>
        <end position="276"/>
    </location>
</feature>
<comment type="similarity">
    <text evidence="2">Belongs to the MscS (TC 1.A.23) family.</text>
</comment>
<comment type="caution">
    <text evidence="10">The sequence shown here is derived from an EMBL/GenBank/DDBJ whole genome shotgun (WGS) entry which is preliminary data.</text>
</comment>
<dbReference type="RefSeq" id="WP_243115054.1">
    <property type="nucleotide sequence ID" value="NZ_SMAL01000002.1"/>
</dbReference>
<dbReference type="InterPro" id="IPR010920">
    <property type="entry name" value="LSM_dom_sf"/>
</dbReference>
<dbReference type="SUPFAM" id="SSF82861">
    <property type="entry name" value="Mechanosensitive channel protein MscS (YggB), transmembrane region"/>
    <property type="match status" value="1"/>
</dbReference>
<evidence type="ECO:0000256" key="7">
    <source>
        <dbReference type="SAM" id="Phobius"/>
    </source>
</evidence>
<dbReference type="InterPro" id="IPR023408">
    <property type="entry name" value="MscS_beta-dom_sf"/>
</dbReference>
<keyword evidence="3" id="KW-1003">Cell membrane</keyword>
<dbReference type="InterPro" id="IPR008910">
    <property type="entry name" value="MSC_TM_helix"/>
</dbReference>
<dbReference type="SUPFAM" id="SSF82689">
    <property type="entry name" value="Mechanosensitive channel protein MscS (YggB), C-terminal domain"/>
    <property type="match status" value="1"/>
</dbReference>
<evidence type="ECO:0000256" key="1">
    <source>
        <dbReference type="ARBA" id="ARBA00004651"/>
    </source>
</evidence>
<evidence type="ECO:0000256" key="4">
    <source>
        <dbReference type="ARBA" id="ARBA00022692"/>
    </source>
</evidence>
<dbReference type="InterPro" id="IPR045275">
    <property type="entry name" value="MscS_archaea/bacteria_type"/>
</dbReference>
<keyword evidence="11" id="KW-1185">Reference proteome</keyword>
<dbReference type="Gene3D" id="1.10.287.1260">
    <property type="match status" value="1"/>
</dbReference>
<evidence type="ECO:0000259" key="8">
    <source>
        <dbReference type="Pfam" id="PF00924"/>
    </source>
</evidence>
<evidence type="ECO:0000313" key="10">
    <source>
        <dbReference type="EMBL" id="TCT16343.1"/>
    </source>
</evidence>
<dbReference type="GO" id="GO:0005886">
    <property type="term" value="C:plasma membrane"/>
    <property type="evidence" value="ECO:0007669"/>
    <property type="project" value="UniProtKB-SubCell"/>
</dbReference>
<evidence type="ECO:0000313" key="11">
    <source>
        <dbReference type="Proteomes" id="UP000294902"/>
    </source>
</evidence>
<dbReference type="InterPro" id="IPR011066">
    <property type="entry name" value="MscS_channel_C_sf"/>
</dbReference>
<dbReference type="Pfam" id="PF00924">
    <property type="entry name" value="MS_channel_2nd"/>
    <property type="match status" value="1"/>
</dbReference>
<dbReference type="Proteomes" id="UP000294902">
    <property type="component" value="Unassembled WGS sequence"/>
</dbReference>
<dbReference type="InterPro" id="IPR049278">
    <property type="entry name" value="MS_channel_C"/>
</dbReference>
<keyword evidence="5 7" id="KW-1133">Transmembrane helix</keyword>
<dbReference type="EMBL" id="SMAL01000002">
    <property type="protein sequence ID" value="TCT16343.1"/>
    <property type="molecule type" value="Genomic_DNA"/>
</dbReference>